<evidence type="ECO:0000313" key="1">
    <source>
        <dbReference type="EMBL" id="OMO71857.1"/>
    </source>
</evidence>
<accession>A0A1R3HN57</accession>
<reference evidence="1 2" key="1">
    <citation type="submission" date="2013-09" db="EMBL/GenBank/DDBJ databases">
        <title>Corchorus capsularis genome sequencing.</title>
        <authorList>
            <person name="Alam M."/>
            <person name="Haque M.S."/>
            <person name="Islam M.S."/>
            <person name="Emdad E.M."/>
            <person name="Islam M.M."/>
            <person name="Ahmed B."/>
            <person name="Halim A."/>
            <person name="Hossen Q.M.M."/>
            <person name="Hossain M.Z."/>
            <person name="Ahmed R."/>
            <person name="Khan M.M."/>
            <person name="Islam R."/>
            <person name="Rashid M.M."/>
            <person name="Khan S.A."/>
            <person name="Rahman M.S."/>
            <person name="Alam M."/>
        </authorList>
    </citation>
    <scope>NUCLEOTIDE SEQUENCE [LARGE SCALE GENOMIC DNA]</scope>
    <source>
        <strain evidence="2">cv. CVL-1</strain>
        <tissue evidence="1">Whole seedling</tissue>
    </source>
</reference>
<sequence>MLNQNSDIAAHTPHLYIICNIQAPELIKGNHQQVK</sequence>
<protein>
    <submittedName>
        <fullName evidence="1">Uncharacterized protein</fullName>
    </submittedName>
</protein>
<gene>
    <name evidence="1" type="ORF">CCACVL1_18038</name>
</gene>
<keyword evidence="2" id="KW-1185">Reference proteome</keyword>
<dbReference type="EMBL" id="AWWV01011512">
    <property type="protein sequence ID" value="OMO71857.1"/>
    <property type="molecule type" value="Genomic_DNA"/>
</dbReference>
<name>A0A1R3HN57_COCAP</name>
<dbReference type="AlphaFoldDB" id="A0A1R3HN57"/>
<feature type="non-terminal residue" evidence="1">
    <location>
        <position position="35"/>
    </location>
</feature>
<organism evidence="1 2">
    <name type="scientific">Corchorus capsularis</name>
    <name type="common">Jute</name>
    <dbReference type="NCBI Taxonomy" id="210143"/>
    <lineage>
        <taxon>Eukaryota</taxon>
        <taxon>Viridiplantae</taxon>
        <taxon>Streptophyta</taxon>
        <taxon>Embryophyta</taxon>
        <taxon>Tracheophyta</taxon>
        <taxon>Spermatophyta</taxon>
        <taxon>Magnoliopsida</taxon>
        <taxon>eudicotyledons</taxon>
        <taxon>Gunneridae</taxon>
        <taxon>Pentapetalae</taxon>
        <taxon>rosids</taxon>
        <taxon>malvids</taxon>
        <taxon>Malvales</taxon>
        <taxon>Malvaceae</taxon>
        <taxon>Grewioideae</taxon>
        <taxon>Apeibeae</taxon>
        <taxon>Corchorus</taxon>
    </lineage>
</organism>
<dbReference type="Proteomes" id="UP000188268">
    <property type="component" value="Unassembled WGS sequence"/>
</dbReference>
<evidence type="ECO:0000313" key="2">
    <source>
        <dbReference type="Proteomes" id="UP000188268"/>
    </source>
</evidence>
<comment type="caution">
    <text evidence="1">The sequence shown here is derived from an EMBL/GenBank/DDBJ whole genome shotgun (WGS) entry which is preliminary data.</text>
</comment>
<proteinExistence type="predicted"/>
<dbReference type="Gramene" id="OMO71857">
    <property type="protein sequence ID" value="OMO71857"/>
    <property type="gene ID" value="CCACVL1_18038"/>
</dbReference>